<gene>
    <name evidence="1" type="ORF">CVT01_03690</name>
</gene>
<accession>A0A7S9RH68</accession>
<organism evidence="1 2">
    <name type="scientific">Campylobacter concisus</name>
    <dbReference type="NCBI Taxonomy" id="199"/>
    <lineage>
        <taxon>Bacteria</taxon>
        <taxon>Pseudomonadati</taxon>
        <taxon>Campylobacterota</taxon>
        <taxon>Epsilonproteobacteria</taxon>
        <taxon>Campylobacterales</taxon>
        <taxon>Campylobacteraceae</taxon>
        <taxon>Campylobacter</taxon>
    </lineage>
</organism>
<dbReference type="Gene3D" id="3.40.50.300">
    <property type="entry name" value="P-loop containing nucleotide triphosphate hydrolases"/>
    <property type="match status" value="1"/>
</dbReference>
<name>A0A7S9RH68_9BACT</name>
<dbReference type="EMBL" id="CP049266">
    <property type="protein sequence ID" value="QPH91652.1"/>
    <property type="molecule type" value="Genomic_DNA"/>
</dbReference>
<dbReference type="RefSeq" id="WP_196377383.1">
    <property type="nucleotide sequence ID" value="NZ_CP049266.1"/>
</dbReference>
<dbReference type="SUPFAM" id="SSF52540">
    <property type="entry name" value="P-loop containing nucleoside triphosphate hydrolases"/>
    <property type="match status" value="1"/>
</dbReference>
<reference evidence="1 2" key="1">
    <citation type="journal article" date="2018" name="Emerg. Microbes Infect.">
        <title>Genomic analysis of oral Campylobacter concisus strains identified a potential bacterial molecular marker associated with active Crohn's disease.</title>
        <authorList>
            <person name="Liu F."/>
            <person name="Ma R."/>
            <person name="Tay C.Y.A."/>
            <person name="Octavia S."/>
            <person name="Lan R."/>
            <person name="Chung H.K.L."/>
            <person name="Riordan S.M."/>
            <person name="Grimm M.C."/>
            <person name="Leong R.W."/>
            <person name="Tanaka M.M."/>
            <person name="Connor S."/>
            <person name="Zhang L."/>
        </authorList>
    </citation>
    <scope>NUCLEOTIDE SEQUENCE [LARGE SCALE GENOMIC DNA]</scope>
    <source>
        <strain evidence="1 2">P1CDO3</strain>
    </source>
</reference>
<protein>
    <submittedName>
        <fullName evidence="1">Uncharacterized protein</fullName>
    </submittedName>
</protein>
<dbReference type="Proteomes" id="UP000594404">
    <property type="component" value="Chromosome"/>
</dbReference>
<dbReference type="AlphaFoldDB" id="A0A7S9RH68"/>
<sequence length="63" mass="6949">MNIINLKEKLDTFVETVSTSEAISNIVDFVNNIDLHGSFLLYGKSGSGKTTIMAKSIDELEKQ</sequence>
<evidence type="ECO:0000313" key="2">
    <source>
        <dbReference type="Proteomes" id="UP000594404"/>
    </source>
</evidence>
<dbReference type="InterPro" id="IPR027417">
    <property type="entry name" value="P-loop_NTPase"/>
</dbReference>
<evidence type="ECO:0000313" key="1">
    <source>
        <dbReference type="EMBL" id="QPH91652.1"/>
    </source>
</evidence>
<proteinExistence type="predicted"/>